<dbReference type="PANTHER" id="PTHR39697:SF1">
    <property type="entry name" value="RICIN B LECTIN DOMAIN-CONTAINING PROTEIN"/>
    <property type="match status" value="1"/>
</dbReference>
<evidence type="ECO:0000256" key="1">
    <source>
        <dbReference type="SAM" id="MobiDB-lite"/>
    </source>
</evidence>
<proteinExistence type="predicted"/>
<gene>
    <name evidence="3" type="ORF">EYC84_006849</name>
</gene>
<dbReference type="AlphaFoldDB" id="A0A5M9KCX0"/>
<sequence length="320" mass="35475">MAKQKISNNPPGRDIPDNLLSHICNTLSGNTRYRTAPTAQSNYSQSVNATSTASVTEVDRTKYKVSIIFALLVAIILIFPTMLPNQAAYEPVSDVDTSTVCTAFTPPSTIVNDGHHEKDDDSSVITVAPAFTGNAPKKKDGFIFKNAASGYYLGHSFWGYLICNAPRPDGWERFTARRRPEGGYHLLMTHWERLWKVGFKEGKLAKICSGECGDLTDIGEGEGELEHVDQWVERPTTTNSNTQSTSIESKEHQRSKITSGLSGEKYSVKTIGWHVKDLLYSWDPFRSDSRNVDRVVALSINTLSIIQHLAIRACLPDVHS</sequence>
<reference evidence="3 4" key="1">
    <citation type="submission" date="2019-06" db="EMBL/GenBank/DDBJ databases">
        <title>Genome Sequence of the Brown Rot Fungal Pathogen Monilinia fructicola.</title>
        <authorList>
            <person name="De Miccolis Angelini R.M."/>
            <person name="Landi L."/>
            <person name="Abate D."/>
            <person name="Pollastro S."/>
            <person name="Romanazzi G."/>
            <person name="Faretra F."/>
        </authorList>
    </citation>
    <scope>NUCLEOTIDE SEQUENCE [LARGE SCALE GENOMIC DNA]</scope>
    <source>
        <strain evidence="3 4">Mfrc123</strain>
    </source>
</reference>
<name>A0A5M9KCX0_MONFR</name>
<protein>
    <submittedName>
        <fullName evidence="3">Uncharacterized protein</fullName>
    </submittedName>
</protein>
<dbReference type="VEuPathDB" id="FungiDB:MFRU_014g01050"/>
<dbReference type="PANTHER" id="PTHR39697">
    <property type="entry name" value="RICIN B LECTIN DOMAIN-CONTAINING PROTEIN-RELATED"/>
    <property type="match status" value="1"/>
</dbReference>
<keyword evidence="2" id="KW-0812">Transmembrane</keyword>
<dbReference type="Proteomes" id="UP000322873">
    <property type="component" value="Unassembled WGS sequence"/>
</dbReference>
<keyword evidence="4" id="KW-1185">Reference proteome</keyword>
<accession>A0A5M9KCX0</accession>
<feature type="compositionally biased region" description="Low complexity" evidence="1">
    <location>
        <begin position="236"/>
        <end position="246"/>
    </location>
</feature>
<comment type="caution">
    <text evidence="3">The sequence shown here is derived from an EMBL/GenBank/DDBJ whole genome shotgun (WGS) entry which is preliminary data.</text>
</comment>
<evidence type="ECO:0000313" key="3">
    <source>
        <dbReference type="EMBL" id="KAA8576795.1"/>
    </source>
</evidence>
<feature type="region of interest" description="Disordered" evidence="1">
    <location>
        <begin position="233"/>
        <end position="258"/>
    </location>
</feature>
<feature type="transmembrane region" description="Helical" evidence="2">
    <location>
        <begin position="65"/>
        <end position="83"/>
    </location>
</feature>
<evidence type="ECO:0000256" key="2">
    <source>
        <dbReference type="SAM" id="Phobius"/>
    </source>
</evidence>
<evidence type="ECO:0000313" key="4">
    <source>
        <dbReference type="Proteomes" id="UP000322873"/>
    </source>
</evidence>
<dbReference type="EMBL" id="VICG01000001">
    <property type="protein sequence ID" value="KAA8576795.1"/>
    <property type="molecule type" value="Genomic_DNA"/>
</dbReference>
<keyword evidence="2" id="KW-1133">Transmembrane helix</keyword>
<organism evidence="3 4">
    <name type="scientific">Monilinia fructicola</name>
    <name type="common">Brown rot fungus</name>
    <name type="synonym">Ciboria fructicola</name>
    <dbReference type="NCBI Taxonomy" id="38448"/>
    <lineage>
        <taxon>Eukaryota</taxon>
        <taxon>Fungi</taxon>
        <taxon>Dikarya</taxon>
        <taxon>Ascomycota</taxon>
        <taxon>Pezizomycotina</taxon>
        <taxon>Leotiomycetes</taxon>
        <taxon>Helotiales</taxon>
        <taxon>Sclerotiniaceae</taxon>
        <taxon>Monilinia</taxon>
    </lineage>
</organism>
<keyword evidence="2" id="KW-0472">Membrane</keyword>